<keyword evidence="2" id="KW-1185">Reference proteome</keyword>
<evidence type="ECO:0000313" key="1">
    <source>
        <dbReference type="EMBL" id="CAG8791141.1"/>
    </source>
</evidence>
<sequence>SDIPVLQVYFDDETDNVPIPDLVIICPYRFTIRCIYDQNTKHEKSCLQYFKNFEKADPLTFHDSENRFSILNNYAMDSYVTTLDIHINSTDYGTLDSATYMTIWLFDGETDASLPKDQISITIYLQSTVLTKSVQQRLHTVYNAFGSFGGVWTVLAGICTAIF</sequence>
<accession>A0ACA9RFV6</accession>
<gene>
    <name evidence="1" type="ORF">RPERSI_LOCUS19173</name>
</gene>
<reference evidence="1" key="1">
    <citation type="submission" date="2021-06" db="EMBL/GenBank/DDBJ databases">
        <authorList>
            <person name="Kallberg Y."/>
            <person name="Tangrot J."/>
            <person name="Rosling A."/>
        </authorList>
    </citation>
    <scope>NUCLEOTIDE SEQUENCE</scope>
    <source>
        <strain evidence="1">MA461A</strain>
    </source>
</reference>
<comment type="caution">
    <text evidence="1">The sequence shown here is derived from an EMBL/GenBank/DDBJ whole genome shotgun (WGS) entry which is preliminary data.</text>
</comment>
<dbReference type="EMBL" id="CAJVQC010052078">
    <property type="protein sequence ID" value="CAG8791141.1"/>
    <property type="molecule type" value="Genomic_DNA"/>
</dbReference>
<evidence type="ECO:0000313" key="2">
    <source>
        <dbReference type="Proteomes" id="UP000789920"/>
    </source>
</evidence>
<dbReference type="Proteomes" id="UP000789920">
    <property type="component" value="Unassembled WGS sequence"/>
</dbReference>
<proteinExistence type="predicted"/>
<feature type="non-terminal residue" evidence="1">
    <location>
        <position position="163"/>
    </location>
</feature>
<protein>
    <submittedName>
        <fullName evidence="1">12094_t:CDS:1</fullName>
    </submittedName>
</protein>
<name>A0ACA9RFV6_9GLOM</name>
<feature type="non-terminal residue" evidence="1">
    <location>
        <position position="1"/>
    </location>
</feature>
<organism evidence="1 2">
    <name type="scientific">Racocetra persica</name>
    <dbReference type="NCBI Taxonomy" id="160502"/>
    <lineage>
        <taxon>Eukaryota</taxon>
        <taxon>Fungi</taxon>
        <taxon>Fungi incertae sedis</taxon>
        <taxon>Mucoromycota</taxon>
        <taxon>Glomeromycotina</taxon>
        <taxon>Glomeromycetes</taxon>
        <taxon>Diversisporales</taxon>
        <taxon>Gigasporaceae</taxon>
        <taxon>Racocetra</taxon>
    </lineage>
</organism>